<feature type="compositionally biased region" description="Polar residues" evidence="10">
    <location>
        <begin position="1279"/>
        <end position="1293"/>
    </location>
</feature>
<reference evidence="16" key="2">
    <citation type="submission" date="2025-08" db="UniProtKB">
        <authorList>
            <consortium name="Ensembl"/>
        </authorList>
    </citation>
    <scope>IDENTIFICATION</scope>
</reference>
<evidence type="ECO:0000256" key="3">
    <source>
        <dbReference type="ARBA" id="ARBA00022722"/>
    </source>
</evidence>
<evidence type="ECO:0000256" key="9">
    <source>
        <dbReference type="PIRNR" id="PIRNR006743"/>
    </source>
</evidence>
<dbReference type="InterPro" id="IPR027073">
    <property type="entry name" value="5_3_exoribonuclease"/>
</dbReference>
<reference evidence="16" key="3">
    <citation type="submission" date="2025-09" db="UniProtKB">
        <authorList>
            <consortium name="Ensembl"/>
        </authorList>
    </citation>
    <scope>IDENTIFICATION</scope>
</reference>
<dbReference type="GeneTree" id="ENSGT00670000098080"/>
<dbReference type="FunFam" id="1.25.40.1050:FF:000001">
    <property type="entry name" value="5'-3' exoribonuclease 1"/>
    <property type="match status" value="1"/>
</dbReference>
<organism evidence="16 17">
    <name type="scientific">Sparus aurata</name>
    <name type="common">Gilthead sea bream</name>
    <dbReference type="NCBI Taxonomy" id="8175"/>
    <lineage>
        <taxon>Eukaryota</taxon>
        <taxon>Metazoa</taxon>
        <taxon>Chordata</taxon>
        <taxon>Craniata</taxon>
        <taxon>Vertebrata</taxon>
        <taxon>Euteleostomi</taxon>
        <taxon>Actinopterygii</taxon>
        <taxon>Neopterygii</taxon>
        <taxon>Teleostei</taxon>
        <taxon>Neoteleostei</taxon>
        <taxon>Acanthomorphata</taxon>
        <taxon>Eupercaria</taxon>
        <taxon>Spariformes</taxon>
        <taxon>Sparidae</taxon>
        <taxon>Sparus</taxon>
    </lineage>
</organism>
<feature type="region of interest" description="Disordered" evidence="10">
    <location>
        <begin position="1399"/>
        <end position="1434"/>
    </location>
</feature>
<dbReference type="InterPro" id="IPR016494">
    <property type="entry name" value="5_3_exoribonuclease_1"/>
</dbReference>
<feature type="region of interest" description="Disordered" evidence="10">
    <location>
        <begin position="1247"/>
        <end position="1293"/>
    </location>
</feature>
<dbReference type="InterPro" id="IPR041412">
    <property type="entry name" value="Xrn1_helical"/>
</dbReference>
<dbReference type="Pfam" id="PF03159">
    <property type="entry name" value="XRN_N"/>
    <property type="match status" value="1"/>
</dbReference>
<dbReference type="InterPro" id="IPR041106">
    <property type="entry name" value="XRN1_D2_D3"/>
</dbReference>
<dbReference type="InterPro" id="IPR004859">
    <property type="entry name" value="Xrn1_N"/>
</dbReference>
<dbReference type="Gene3D" id="2.30.30.750">
    <property type="match status" value="1"/>
</dbReference>
<keyword evidence="2 9" id="KW-0963">Cytoplasm</keyword>
<dbReference type="GO" id="GO:0004534">
    <property type="term" value="F:5'-3' RNA exonuclease activity"/>
    <property type="evidence" value="ECO:0007669"/>
    <property type="project" value="TreeGrafter"/>
</dbReference>
<evidence type="ECO:0000259" key="12">
    <source>
        <dbReference type="Pfam" id="PF17846"/>
    </source>
</evidence>
<dbReference type="GO" id="GO:0016075">
    <property type="term" value="P:rRNA catabolic process"/>
    <property type="evidence" value="ECO:0007669"/>
    <property type="project" value="TreeGrafter"/>
</dbReference>
<dbReference type="Proteomes" id="UP000472265">
    <property type="component" value="Chromosome 21"/>
</dbReference>
<dbReference type="CDD" id="cd18673">
    <property type="entry name" value="PIN_XRN1-2-like"/>
    <property type="match status" value="1"/>
</dbReference>
<keyword evidence="3 9" id="KW-0540">Nuclease</keyword>
<feature type="domain" description="Exoribonuclease Xrn1 D2/D3" evidence="15">
    <location>
        <begin position="826"/>
        <end position="1051"/>
    </location>
</feature>
<dbReference type="GO" id="GO:0005737">
    <property type="term" value="C:cytoplasm"/>
    <property type="evidence" value="ECO:0007669"/>
    <property type="project" value="UniProtKB-SubCell"/>
</dbReference>
<evidence type="ECO:0000259" key="14">
    <source>
        <dbReference type="Pfam" id="PF18332"/>
    </source>
</evidence>
<dbReference type="InterPro" id="IPR041385">
    <property type="entry name" value="SH3_12"/>
</dbReference>
<feature type="domain" description="Xrn1 helical" evidence="12">
    <location>
        <begin position="395"/>
        <end position="586"/>
    </location>
</feature>
<dbReference type="PANTHER" id="PTHR12341:SF7">
    <property type="entry name" value="5'-3' EXORIBONUCLEASE 1"/>
    <property type="match status" value="1"/>
</dbReference>
<dbReference type="InterPro" id="IPR047007">
    <property type="entry name" value="XRN1_D1_sf"/>
</dbReference>
<sequence length="1533" mass="173130">MGVPKFYRWISERYPCLSEVVKEHQIPEFDNLYLDMNGIIHQCSHPNDEDVHFRISEEKIFADIFHYLEVLFRIIKPRKVFFMAVDGVAPRAKMNQQRGRRFRSAKEAEDKIKKALDKGEVLPTEARFDSNCITPGTDFMARLQEQLEYFVHNKLSTDKLWQNVRVYLSGHETPGEGEHKIMEFIRSENRKPSHDPNTRHCLYGLDADLMMLGLTSHEPNFSLLREEVRKFGKNVLCLNVFHFNTLHVTCTLNMCVFFFQKHIGSDYDLERIIDDWILMGFLVGNDFIPHLPHLHISHDALPLLYKTYISVLPSLGGYLNENGHLNLRNFEKYLEKLSEFDREHFSEVFVDLKWFESKVGNKKCIPTFIHCFYDSALCLAALTSSEKVIGEGKGDDEEEEDDMFETEFRQYKRTYYMTKMGVDVVSDEFLAKQARCYVEGIQWILHYYYHGVQSWSWYYPFHYAPFLSDIRNIAGLKLTFDLGKPFMPFQQLLAVLPAASMELLPQAYRHLMTSENSPIIEYYPLDFKTDLNGKQQEWEAVVLIPFIDERCLLAAMDPCNHNLTKQEKARNCHTECAVYTYDQEADVTYSSSLPQLFPDIIHCHVRKEHIPMDAWYVPLDHVSRPYDRSSLYFCGFPTLQHIRHKFYKKKSGVVVFQQSSRGENTILDILPSKEGEAVCDDVATQVLGKAVFVNWPHLEEARIIAVSDGEVKFCLEEPPGVQRVYNRASTPPPTKVTCLSDKEQKDWVKDVQGLTEHFLKRKGIVVNETTVLLYGQLLTGRKYVPKANGVVELEKQWAKQVLPFAYQTVVKDIKAFYSSLTCFKSLDELFPPTTTVFMVGNPYYGAMGEVQDSSDVIKDGRVRVVFNVPHEPQLETLIQNQHKYCVKYSPGYVLASRLGVTSYLVSRFSGSIFIGRGSKKNPCGEQKANVGLNLKFNKKNEEVPGYTKRTEKEWLYSVAVEDLLAEYLDRFSEVFNAVSRNSHDDVFYEDDIWPGLDQNGAEKVAEITSWLKSHPVSSVSRTSCELQVLDTAIVERIEEAVEKTKVKKSTKKVRVTVKPHLLFRPLEQQQGVVPDPDSEYRLFDRVVNIRESFTVPLGLRGTIIGIKGAEREAEVLYEVLFDEEFAGGLNIRCTSPRGYRVPPCALINLSHGGRVDHTSHKLTAIVKPQPAAATNFNSQRQLGGLNHSPRSPLYPCSLKISTGSQQTPTPAAPPQVPSSQSEGPLSPQSFAMKGTLMLKEMLKIDGAGAGSHSSQEAANSATYGGQQQNRRRSSKKLANMNSPHGDSPASATPANLTNAMLGSKVSELARVCVGLGMAPPDFSFIGNRQVTIVCQVKLSNGLMVHGPQCQSENDAKEKAAFFALQRLIFFICLSFSPGGLLLPPQGYPPAPLWGMPLPPPHHHHQSQPYYGAAGTFPGAARQQPAAGPPIGSHNQFIPLQVTKKRASANKKNQETREFYNASHTVARNQTQRAQNPLSGQSQAQSADAVSMSTAAPHTPPRQNRPATGHTPGSASKRKHRKLAVNFEAAKVSE</sequence>
<dbReference type="Pfam" id="PF17846">
    <property type="entry name" value="XRN_M"/>
    <property type="match status" value="2"/>
</dbReference>
<proteinExistence type="inferred from homology"/>
<evidence type="ECO:0000256" key="2">
    <source>
        <dbReference type="ARBA" id="ARBA00022490"/>
    </source>
</evidence>
<dbReference type="Pfam" id="PF18334">
    <property type="entry name" value="XRN1_D2_D3"/>
    <property type="match status" value="1"/>
</dbReference>
<dbReference type="Pfam" id="PF18332">
    <property type="entry name" value="XRN1_D1"/>
    <property type="match status" value="1"/>
</dbReference>
<dbReference type="Gene3D" id="2.170.260.40">
    <property type="match status" value="1"/>
</dbReference>
<feature type="domain" description="5'-3' exoribonuclease 1 D1" evidence="14">
    <location>
        <begin position="634"/>
        <end position="814"/>
    </location>
</feature>
<dbReference type="GO" id="GO:0000956">
    <property type="term" value="P:nuclear-transcribed mRNA catabolic process"/>
    <property type="evidence" value="ECO:0007669"/>
    <property type="project" value="InterPro"/>
</dbReference>
<evidence type="ECO:0000256" key="10">
    <source>
        <dbReference type="SAM" id="MobiDB-lite"/>
    </source>
</evidence>
<dbReference type="GO" id="GO:0003723">
    <property type="term" value="F:RNA binding"/>
    <property type="evidence" value="ECO:0007669"/>
    <property type="project" value="UniProtKB-KW"/>
</dbReference>
<reference evidence="16" key="1">
    <citation type="submission" date="2021-04" db="EMBL/GenBank/DDBJ databases">
        <authorList>
            <consortium name="Wellcome Sanger Institute Data Sharing"/>
        </authorList>
    </citation>
    <scope>NUCLEOTIDE SEQUENCE [LARGE SCALE GENOMIC DNA]</scope>
</reference>
<gene>
    <name evidence="16" type="primary">XRN1</name>
    <name evidence="16" type="synonym">xrn1</name>
</gene>
<evidence type="ECO:0000256" key="5">
    <source>
        <dbReference type="ARBA" id="ARBA00022839"/>
    </source>
</evidence>
<feature type="compositionally biased region" description="Polar residues" evidence="10">
    <location>
        <begin position="1251"/>
        <end position="1268"/>
    </location>
</feature>
<evidence type="ECO:0000259" key="13">
    <source>
        <dbReference type="Pfam" id="PF18129"/>
    </source>
</evidence>
<keyword evidence="5 9" id="KW-0269">Exonuclease</keyword>
<dbReference type="EC" id="3.1.13.-" evidence="9"/>
<evidence type="ECO:0000313" key="16">
    <source>
        <dbReference type="Ensembl" id="ENSSAUP00010039018.1"/>
    </source>
</evidence>
<evidence type="ECO:0000259" key="11">
    <source>
        <dbReference type="Pfam" id="PF03159"/>
    </source>
</evidence>
<dbReference type="InterPro" id="IPR040992">
    <property type="entry name" value="XRN1_D1"/>
</dbReference>
<feature type="compositionally biased region" description="Polar residues" evidence="10">
    <location>
        <begin position="1461"/>
        <end position="1513"/>
    </location>
</feature>
<evidence type="ECO:0000256" key="4">
    <source>
        <dbReference type="ARBA" id="ARBA00022801"/>
    </source>
</evidence>
<dbReference type="Pfam" id="PF18129">
    <property type="entry name" value="SH3_12"/>
    <property type="match status" value="1"/>
</dbReference>
<name>A0A671WM50_SPAAU</name>
<dbReference type="GO" id="GO:0005634">
    <property type="term" value="C:nucleus"/>
    <property type="evidence" value="ECO:0007669"/>
    <property type="project" value="TreeGrafter"/>
</dbReference>
<evidence type="ECO:0000313" key="17">
    <source>
        <dbReference type="Proteomes" id="UP000472265"/>
    </source>
</evidence>
<comment type="similarity">
    <text evidence="7 9">Belongs to the 5'-3' exonuclease family.</text>
</comment>
<comment type="subcellular location">
    <subcellularLocation>
        <location evidence="1 9">Cytoplasm</location>
    </subcellularLocation>
</comment>
<evidence type="ECO:0000256" key="6">
    <source>
        <dbReference type="ARBA" id="ARBA00022884"/>
    </source>
</evidence>
<dbReference type="PANTHER" id="PTHR12341">
    <property type="entry name" value="5'-&gt;3' EXORIBONUCLEASE"/>
    <property type="match status" value="1"/>
</dbReference>
<dbReference type="PIRSF" id="PIRSF006743">
    <property type="entry name" value="Exonuclease_Xnr1"/>
    <property type="match status" value="1"/>
</dbReference>
<evidence type="ECO:0000256" key="8">
    <source>
        <dbReference type="ARBA" id="ARBA00067318"/>
    </source>
</evidence>
<feature type="domain" description="Xrn1 N-terminal" evidence="11">
    <location>
        <begin position="1"/>
        <end position="227"/>
    </location>
</feature>
<dbReference type="Gene3D" id="1.25.40.1050">
    <property type="match status" value="1"/>
</dbReference>
<feature type="domain" description="5'-3' exoribonuclease 1 SH3-like" evidence="13">
    <location>
        <begin position="1079"/>
        <end position="1148"/>
    </location>
</feature>
<keyword evidence="6 9" id="KW-0694">RNA-binding</keyword>
<dbReference type="FunFam" id="3.40.50.12390:FF:000002">
    <property type="entry name" value="5'-3' exoribonuclease 1"/>
    <property type="match status" value="1"/>
</dbReference>
<accession>A0A671WM50</accession>
<keyword evidence="17" id="KW-1185">Reference proteome</keyword>
<dbReference type="InterPro" id="IPR047008">
    <property type="entry name" value="XRN1_SH3_sf"/>
</dbReference>
<evidence type="ECO:0000256" key="7">
    <source>
        <dbReference type="ARBA" id="ARBA00038299"/>
    </source>
</evidence>
<dbReference type="Ensembl" id="ENSSAUT00010041144.1">
    <property type="protein sequence ID" value="ENSSAUP00010039018.1"/>
    <property type="gene ID" value="ENSSAUG00010016467.1"/>
</dbReference>
<dbReference type="Gene3D" id="3.40.50.12390">
    <property type="match status" value="1"/>
</dbReference>
<feature type="compositionally biased region" description="Low complexity" evidence="10">
    <location>
        <begin position="1417"/>
        <end position="1429"/>
    </location>
</feature>
<feature type="region of interest" description="Disordered" evidence="10">
    <location>
        <begin position="1193"/>
        <end position="1229"/>
    </location>
</feature>
<evidence type="ECO:0000256" key="1">
    <source>
        <dbReference type="ARBA" id="ARBA00004496"/>
    </source>
</evidence>
<evidence type="ECO:0000259" key="15">
    <source>
        <dbReference type="Pfam" id="PF18334"/>
    </source>
</evidence>
<protein>
    <recommendedName>
        <fullName evidence="8 9">5'-3' exoribonuclease 1</fullName>
        <ecNumber evidence="9">3.1.13.-</ecNumber>
    </recommendedName>
</protein>
<feature type="domain" description="Xrn1 helical" evidence="12">
    <location>
        <begin position="267"/>
        <end position="346"/>
    </location>
</feature>
<keyword evidence="4 9" id="KW-0378">Hydrolase</keyword>
<feature type="region of interest" description="Disordered" evidence="10">
    <location>
        <begin position="1460"/>
        <end position="1533"/>
    </location>
</feature>